<dbReference type="EMBL" id="DRZI01000016">
    <property type="protein sequence ID" value="HHP81118.1"/>
    <property type="molecule type" value="Genomic_DNA"/>
</dbReference>
<gene>
    <name evidence="2" type="ORF">ENM84_00480</name>
</gene>
<sequence>MGIQATKAKTLALILAVLYIAAGFSQLALVPGTAVAMAQEEQQVANKTSDNVYQVLLAKANVLRHILSSCLALNISEDLKSEISDLLSVNVSSLSFDELRNWVEEGSKLLLEVNDEVRVGGRAYAVGVVRERYLNGFKKAIENRLRLMERRYGLNVTGVVWNVTRARDVKEVREALKEFEKGLIARRAIGFADTALNISAKEVARGVPKAIEKIDEHLNKTLNVLNMVIQRLESVNASQQATEALRHAITKISEARNVTLSVLRQIAVEPRDVAKIIRGVGENKSAEIVEEIDELLEELNSLREAALARNLTDVVNLIDQFIQRLEELKQRVGNLSIDDIARWMPDLVEIKAWMKMIRNRVRYIPEAMPIKDIDAIYNATIRKAEKLLEEVENMLEYVKNKSKEIVCIMVYPPPPACAFLDRGFMEGIELLVNKSKELINNAKKLYGEGNRFEALASANRAVAMLQMAKARLEPVYNMVKAHIERGGETEVKRYGLEVKEARIIRVKGFLYRLSIRVRNAGEESIAINRVIIATTPQIQLFINISIDPGEEISIQKEFTGPAIIWMKTINIVLTTSTGEAIAIQANVES</sequence>
<protein>
    <submittedName>
        <fullName evidence="2">Uncharacterized protein</fullName>
    </submittedName>
</protein>
<reference evidence="2" key="1">
    <citation type="journal article" date="2020" name="mSystems">
        <title>Genome- and Community-Level Interaction Insights into Carbon Utilization and Element Cycling Functions of Hydrothermarchaeota in Hydrothermal Sediment.</title>
        <authorList>
            <person name="Zhou Z."/>
            <person name="Liu Y."/>
            <person name="Xu W."/>
            <person name="Pan J."/>
            <person name="Luo Z.H."/>
            <person name="Li M."/>
        </authorList>
    </citation>
    <scope>NUCLEOTIDE SEQUENCE [LARGE SCALE GENOMIC DNA]</scope>
    <source>
        <strain evidence="2">SpSt-1121</strain>
    </source>
</reference>
<proteinExistence type="predicted"/>
<name>A0A7C5TF17_9CREN</name>
<comment type="caution">
    <text evidence="2">The sequence shown here is derived from an EMBL/GenBank/DDBJ whole genome shotgun (WGS) entry which is preliminary data.</text>
</comment>
<evidence type="ECO:0000313" key="2">
    <source>
        <dbReference type="EMBL" id="HHP81118.1"/>
    </source>
</evidence>
<accession>A0A7C5TF17</accession>
<feature type="coiled-coil region" evidence="1">
    <location>
        <begin position="285"/>
        <end position="338"/>
    </location>
</feature>
<evidence type="ECO:0000256" key="1">
    <source>
        <dbReference type="SAM" id="Coils"/>
    </source>
</evidence>
<organism evidence="2">
    <name type="scientific">Ignisphaera aggregans</name>
    <dbReference type="NCBI Taxonomy" id="334771"/>
    <lineage>
        <taxon>Archaea</taxon>
        <taxon>Thermoproteota</taxon>
        <taxon>Thermoprotei</taxon>
        <taxon>Desulfurococcales</taxon>
        <taxon>Desulfurococcaceae</taxon>
        <taxon>Ignisphaera</taxon>
    </lineage>
</organism>
<keyword evidence="1" id="KW-0175">Coiled coil</keyword>
<dbReference type="AlphaFoldDB" id="A0A7C5TF17"/>